<dbReference type="EMBL" id="JAUJYO010000011">
    <property type="protein sequence ID" value="KAK1305152.1"/>
    <property type="molecule type" value="Genomic_DNA"/>
</dbReference>
<dbReference type="InterPro" id="IPR039279">
    <property type="entry name" value="QRT3-like"/>
</dbReference>
<sequence length="475" mass="51161">MRPMKALHCLLLLLCIHAATASRPARLTVREHLSRFRETAAARSLSSTPDGIQRSRILNPIEYGADPTGAGDSSDAFMQAVADAYSMQRGLELLPGISDLGGVVIDLQGGNYNISKPIVFPSGSGNLVMQGGTLRASPTFPPDGYLIDLQSPTSTPNNHHFEDITFRDLLFDSSYVSGGLHVLDSVRTRVDNCFFIHFSTRGILVESGDETFVSDTFLGQHVTAGGDPLERNFTGTAIELVSNNNVLTDIAIFSAATGVVLRGQANILTGVHCYNKATFWGGVGVLVSLPGLGQTRIDNCYMDYTGIVLEDPVQVHITNVFFLGDANIVLKSVNGKVSGLNIVDNMFSGSNNGVPIVHLDESGGAFRDVDQVVIDRNNVNGMALKASVARSVTRAQGSQWVFDFSPVLVFPNRIYDVQYSLYLEGSVFTMHAITDVLNNTVVVRSANPVDAVVSMVVDQNSMPGEQSPFLGKNRS</sequence>
<keyword evidence="1" id="KW-0732">Signal</keyword>
<dbReference type="PANTHER" id="PTHR33928:SF2">
    <property type="entry name" value="PECTATE LYASE SUPERFAMILY PROTEIN DOMAIN-CONTAINING PROTEIN-RELATED"/>
    <property type="match status" value="1"/>
</dbReference>
<accession>A0AAV9DYQ6</accession>
<proteinExistence type="predicted"/>
<reference evidence="2" key="1">
    <citation type="journal article" date="2023" name="Nat. Commun.">
        <title>Diploid and tetraploid genomes of Acorus and the evolution of monocots.</title>
        <authorList>
            <person name="Ma L."/>
            <person name="Liu K.W."/>
            <person name="Li Z."/>
            <person name="Hsiao Y.Y."/>
            <person name="Qi Y."/>
            <person name="Fu T."/>
            <person name="Tang G.D."/>
            <person name="Zhang D."/>
            <person name="Sun W.H."/>
            <person name="Liu D.K."/>
            <person name="Li Y."/>
            <person name="Chen G.Z."/>
            <person name="Liu X.D."/>
            <person name="Liao X.Y."/>
            <person name="Jiang Y.T."/>
            <person name="Yu X."/>
            <person name="Hao Y."/>
            <person name="Huang J."/>
            <person name="Zhao X.W."/>
            <person name="Ke S."/>
            <person name="Chen Y.Y."/>
            <person name="Wu W.L."/>
            <person name="Hsu J.L."/>
            <person name="Lin Y.F."/>
            <person name="Huang M.D."/>
            <person name="Li C.Y."/>
            <person name="Huang L."/>
            <person name="Wang Z.W."/>
            <person name="Zhao X."/>
            <person name="Zhong W.Y."/>
            <person name="Peng D.H."/>
            <person name="Ahmad S."/>
            <person name="Lan S."/>
            <person name="Zhang J.S."/>
            <person name="Tsai W.C."/>
            <person name="Van de Peer Y."/>
            <person name="Liu Z.J."/>
        </authorList>
    </citation>
    <scope>NUCLEOTIDE SEQUENCE</scope>
    <source>
        <strain evidence="2">CP</strain>
    </source>
</reference>
<dbReference type="PANTHER" id="PTHR33928">
    <property type="entry name" value="POLYGALACTURONASE QRT3"/>
    <property type="match status" value="1"/>
</dbReference>
<organism evidence="2 3">
    <name type="scientific">Acorus calamus</name>
    <name type="common">Sweet flag</name>
    <dbReference type="NCBI Taxonomy" id="4465"/>
    <lineage>
        <taxon>Eukaryota</taxon>
        <taxon>Viridiplantae</taxon>
        <taxon>Streptophyta</taxon>
        <taxon>Embryophyta</taxon>
        <taxon>Tracheophyta</taxon>
        <taxon>Spermatophyta</taxon>
        <taxon>Magnoliopsida</taxon>
        <taxon>Liliopsida</taxon>
        <taxon>Acoraceae</taxon>
        <taxon>Acorus</taxon>
    </lineage>
</organism>
<reference evidence="2" key="2">
    <citation type="submission" date="2023-06" db="EMBL/GenBank/DDBJ databases">
        <authorList>
            <person name="Ma L."/>
            <person name="Liu K.-W."/>
            <person name="Li Z."/>
            <person name="Hsiao Y.-Y."/>
            <person name="Qi Y."/>
            <person name="Fu T."/>
            <person name="Tang G."/>
            <person name="Zhang D."/>
            <person name="Sun W.-H."/>
            <person name="Liu D.-K."/>
            <person name="Li Y."/>
            <person name="Chen G.-Z."/>
            <person name="Liu X.-D."/>
            <person name="Liao X.-Y."/>
            <person name="Jiang Y.-T."/>
            <person name="Yu X."/>
            <person name="Hao Y."/>
            <person name="Huang J."/>
            <person name="Zhao X.-W."/>
            <person name="Ke S."/>
            <person name="Chen Y.-Y."/>
            <person name="Wu W.-L."/>
            <person name="Hsu J.-L."/>
            <person name="Lin Y.-F."/>
            <person name="Huang M.-D."/>
            <person name="Li C.-Y."/>
            <person name="Huang L."/>
            <person name="Wang Z.-W."/>
            <person name="Zhao X."/>
            <person name="Zhong W.-Y."/>
            <person name="Peng D.-H."/>
            <person name="Ahmad S."/>
            <person name="Lan S."/>
            <person name="Zhang J.-S."/>
            <person name="Tsai W.-C."/>
            <person name="Van De Peer Y."/>
            <person name="Liu Z.-J."/>
        </authorList>
    </citation>
    <scope>NUCLEOTIDE SEQUENCE</scope>
    <source>
        <strain evidence="2">CP</strain>
        <tissue evidence="2">Leaves</tissue>
    </source>
</reference>
<name>A0AAV9DYQ6_ACOCL</name>
<gene>
    <name evidence="2" type="primary">QRT3</name>
    <name evidence="2" type="ORF">QJS10_CPB11g01456</name>
</gene>
<evidence type="ECO:0000256" key="1">
    <source>
        <dbReference type="SAM" id="SignalP"/>
    </source>
</evidence>
<dbReference type="Gene3D" id="2.160.20.10">
    <property type="entry name" value="Single-stranded right-handed beta-helix, Pectin lyase-like"/>
    <property type="match status" value="1"/>
</dbReference>
<dbReference type="SUPFAM" id="SSF51126">
    <property type="entry name" value="Pectin lyase-like"/>
    <property type="match status" value="1"/>
</dbReference>
<feature type="signal peptide" evidence="1">
    <location>
        <begin position="1"/>
        <end position="21"/>
    </location>
</feature>
<protein>
    <submittedName>
        <fullName evidence="2">Polygalacturonase QRT3</fullName>
    </submittedName>
</protein>
<evidence type="ECO:0000313" key="3">
    <source>
        <dbReference type="Proteomes" id="UP001180020"/>
    </source>
</evidence>
<dbReference type="AlphaFoldDB" id="A0AAV9DYQ6"/>
<dbReference type="GO" id="GO:0004650">
    <property type="term" value="F:polygalacturonase activity"/>
    <property type="evidence" value="ECO:0007669"/>
    <property type="project" value="InterPro"/>
</dbReference>
<keyword evidence="3" id="KW-1185">Reference proteome</keyword>
<dbReference type="Proteomes" id="UP001180020">
    <property type="component" value="Unassembled WGS sequence"/>
</dbReference>
<feature type="chain" id="PRO_5043474190" evidence="1">
    <location>
        <begin position="22"/>
        <end position="475"/>
    </location>
</feature>
<comment type="caution">
    <text evidence="2">The sequence shown here is derived from an EMBL/GenBank/DDBJ whole genome shotgun (WGS) entry which is preliminary data.</text>
</comment>
<evidence type="ECO:0000313" key="2">
    <source>
        <dbReference type="EMBL" id="KAK1305152.1"/>
    </source>
</evidence>
<dbReference type="InterPro" id="IPR012334">
    <property type="entry name" value="Pectin_lyas_fold"/>
</dbReference>
<dbReference type="InterPro" id="IPR011050">
    <property type="entry name" value="Pectin_lyase_fold/virulence"/>
</dbReference>